<dbReference type="STRING" id="694427.Palpr_1971"/>
<organism evidence="2 3">
    <name type="scientific">Paludibacter propionicigenes (strain DSM 17365 / JCM 13257 / WB4)</name>
    <dbReference type="NCBI Taxonomy" id="694427"/>
    <lineage>
        <taxon>Bacteria</taxon>
        <taxon>Pseudomonadati</taxon>
        <taxon>Bacteroidota</taxon>
        <taxon>Bacteroidia</taxon>
        <taxon>Bacteroidales</taxon>
        <taxon>Paludibacteraceae</taxon>
        <taxon>Paludibacter</taxon>
    </lineage>
</organism>
<sequence>MKRRQLILWCIVLQLLAITVIHAQTTTGEYNSGNSYILPNSPSSTLFTQTWGKQTGLDFVNGTSGIIINNGAVWYTGNFQNNGSVSYDRTLTHYPALSYFSGTTAQTISGTGSTLFHNVSFQGNSFNLQQDIHIDSLIDFESGIITSSQTSLVVPTNSVLMLAGSSWLNASDACFVDGFVQKTGNTAFTFPIGNGGYFRPAGIAAPAVTTDVFSARYLYADPSSVGYTRTNKANGVGVVSNKEYWIIQRTTGSSTPSVTLTWNTSKTSASVPTDLSKVQVVRWNGTQWISEGNVSTTGDATAGSVTANVTGYGVFTLASVVSKVIAINDLYTMVQNSSLNGSVALNDTVTGGVNNWSETVNPQHGSLTMQTNGAITYTPNADYNGTDSFTYILTDAFGNSSSAKATITIKPISGYLLVNKHSSEPVLQGDGTFTWKYFITLANVQTTPIDSVHVTDDLSKVFASPITFAVTSITATGNLNANGLYDGTNHTNLLLDVSSLAANTKDSVTIELKVDPHEYVGKVYSQAEFDGTIGVLGVVSNLLTDDPANTSSTATRRPTETIIPMIEIKIPNAFSPNHDGFNDMFVISHASDVTLSFEVFNRWGVRVYKNSSYQNEWDGKGTGTLLGSDLPEGTYYYVVGTTHQITHELKKYSGFITLKR</sequence>
<dbReference type="eggNOG" id="COG4935">
    <property type="taxonomic scope" value="Bacteria"/>
</dbReference>
<dbReference type="EMBL" id="CP002345">
    <property type="protein sequence ID" value="ADQ80108.1"/>
    <property type="molecule type" value="Genomic_DNA"/>
</dbReference>
<evidence type="ECO:0008006" key="4">
    <source>
        <dbReference type="Google" id="ProtNLM"/>
    </source>
</evidence>
<feature type="chain" id="PRO_5003189460" description="Gliding motility-associated C-terminal domain-containing protein" evidence="1">
    <location>
        <begin position="24"/>
        <end position="660"/>
    </location>
</feature>
<reference key="1">
    <citation type="submission" date="2010-11" db="EMBL/GenBank/DDBJ databases">
        <title>The complete genome of Paludibacter propionicigenes DSM 17365.</title>
        <authorList>
            <consortium name="US DOE Joint Genome Institute (JGI-PGF)"/>
            <person name="Lucas S."/>
            <person name="Copeland A."/>
            <person name="Lapidus A."/>
            <person name="Bruce D."/>
            <person name="Goodwin L."/>
            <person name="Pitluck S."/>
            <person name="Kyrpides N."/>
            <person name="Mavromatis K."/>
            <person name="Ivanova N."/>
            <person name="Munk A.C."/>
            <person name="Brettin T."/>
            <person name="Detter J.C."/>
            <person name="Han C."/>
            <person name="Tapia R."/>
            <person name="Land M."/>
            <person name="Hauser L."/>
            <person name="Markowitz V."/>
            <person name="Cheng J.-F."/>
            <person name="Hugenholtz P."/>
            <person name="Woyke T."/>
            <person name="Wu D."/>
            <person name="Gronow S."/>
            <person name="Wellnitz S."/>
            <person name="Brambilla E."/>
            <person name="Klenk H.-P."/>
            <person name="Eisen J.A."/>
        </authorList>
    </citation>
    <scope>NUCLEOTIDE SEQUENCE</scope>
    <source>
        <strain>WB4</strain>
    </source>
</reference>
<keyword evidence="1" id="KW-0732">Signal</keyword>
<dbReference type="AlphaFoldDB" id="E4T5W4"/>
<gene>
    <name evidence="2" type="ordered locus">Palpr_1971</name>
</gene>
<dbReference type="InterPro" id="IPR026341">
    <property type="entry name" value="T9SS_type_B"/>
</dbReference>
<dbReference type="Gene3D" id="2.60.40.3440">
    <property type="match status" value="1"/>
</dbReference>
<dbReference type="KEGG" id="ppn:Palpr_1971"/>
<dbReference type="RefSeq" id="WP_013445477.1">
    <property type="nucleotide sequence ID" value="NC_014734.1"/>
</dbReference>
<proteinExistence type="predicted"/>
<evidence type="ECO:0000256" key="1">
    <source>
        <dbReference type="SAM" id="SignalP"/>
    </source>
</evidence>
<reference evidence="2 3" key="2">
    <citation type="journal article" date="2011" name="Stand. Genomic Sci.">
        <title>Complete genome sequence of Paludibacter propionicigenes type strain (WB4).</title>
        <authorList>
            <person name="Gronow S."/>
            <person name="Munk C."/>
            <person name="Lapidus A."/>
            <person name="Nolan M."/>
            <person name="Lucas S."/>
            <person name="Hammon N."/>
            <person name="Deshpande S."/>
            <person name="Cheng J.F."/>
            <person name="Tapia R."/>
            <person name="Han C."/>
            <person name="Goodwin L."/>
            <person name="Pitluck S."/>
            <person name="Liolios K."/>
            <person name="Ivanova N."/>
            <person name="Mavromatis K."/>
            <person name="Mikhailova N."/>
            <person name="Pati A."/>
            <person name="Chen A."/>
            <person name="Palaniappan K."/>
            <person name="Land M."/>
            <person name="Hauser L."/>
            <person name="Chang Y.J."/>
            <person name="Jeffries C.D."/>
            <person name="Brambilla E."/>
            <person name="Rohde M."/>
            <person name="Goker M."/>
            <person name="Detter J.C."/>
            <person name="Woyke T."/>
            <person name="Bristow J."/>
            <person name="Eisen J.A."/>
            <person name="Markowitz V."/>
            <person name="Hugenholtz P."/>
            <person name="Kyrpides N.C."/>
            <person name="Klenk H.P."/>
        </authorList>
    </citation>
    <scope>NUCLEOTIDE SEQUENCE [LARGE SCALE GENOMIC DNA]</scope>
    <source>
        <strain evidence="3">DSM 17365 / JCM 13257 / WB4</strain>
    </source>
</reference>
<feature type="signal peptide" evidence="1">
    <location>
        <begin position="1"/>
        <end position="23"/>
    </location>
</feature>
<dbReference type="Proteomes" id="UP000008718">
    <property type="component" value="Chromosome"/>
</dbReference>
<dbReference type="Pfam" id="PF13585">
    <property type="entry name" value="CHU_C"/>
    <property type="match status" value="1"/>
</dbReference>
<evidence type="ECO:0000313" key="3">
    <source>
        <dbReference type="Proteomes" id="UP000008718"/>
    </source>
</evidence>
<evidence type="ECO:0000313" key="2">
    <source>
        <dbReference type="EMBL" id="ADQ80108.1"/>
    </source>
</evidence>
<name>E4T5W4_PALPW</name>
<protein>
    <recommendedName>
        <fullName evidence="4">Gliding motility-associated C-terminal domain-containing protein</fullName>
    </recommendedName>
</protein>
<dbReference type="eggNOG" id="COG4254">
    <property type="taxonomic scope" value="Bacteria"/>
</dbReference>
<dbReference type="Pfam" id="PF17963">
    <property type="entry name" value="Big_9"/>
    <property type="match status" value="1"/>
</dbReference>
<dbReference type="HOGENOM" id="CLU_415522_0_0_10"/>
<keyword evidence="3" id="KW-1185">Reference proteome</keyword>
<dbReference type="eggNOG" id="COG1361">
    <property type="taxonomic scope" value="Bacteria"/>
</dbReference>
<dbReference type="NCBIfam" id="TIGR04131">
    <property type="entry name" value="Bac_Flav_CTERM"/>
    <property type="match status" value="1"/>
</dbReference>
<accession>E4T5W4</accession>
<dbReference type="OrthoDB" id="1117451at2"/>